<dbReference type="EMBL" id="JH712815">
    <property type="protein sequence ID" value="EFO16957.1"/>
    <property type="molecule type" value="Genomic_DNA"/>
</dbReference>
<dbReference type="OMA" id="NINDCAK"/>
<dbReference type="KEGG" id="loa:LOAG_11545"/>
<gene>
    <name evidence="2" type="ORF">LOAG_11545</name>
</gene>
<dbReference type="AlphaFoldDB" id="A0A1S0TNC6"/>
<dbReference type="GeneID" id="9949003"/>
<sequence length="560" mass="62593">MEYPLDTVKIVDLEINTAPQLTNTTFTTVTTCCNSTTTTSTITTAANDAVNSTKNVAQLSIPETPMQMQVLEQKIVTETKTLTTRSTITSLPAETPVSLNVAPIQSTNPITPSAIVQLDQQPVLEVSSNAANAIIQQNDSINPTTTVEVHHSTVEENAVDDQEPSITIQIENDAKDQIEPNIKSSTTTIINSSDKQLKRWPSITESNSSEFRKTQSEHGRQLLVTQNNNVKEKMPPTTDELRDALKELASTKPPTKRLTEKQKEKLSASCGHLHIQDDNEMKDGSIRQLLASTRYESRRKLSSISEKSIEMMSGGGQLKPAPSSISCPTTTRISKDHGQLPRTLQRYRDSAYGIWNCFFTDLMVPLSEELTNVSGRTKTVPIGDNSTARNSCRFTKTLPRSFNPVGCSKLERNRTSTTMKHRMDSDTSSSRQRPISIVDSRPPWNFSPFKDGDLDRIAPLQPYFPHSSQPRKWLSALHLNDEHATTLRSNRQNISRRRQSDWNLHDVSHARIMPASHSARLHTRLSSAKVLRNSSGIKWTPNGTEDHGRLAKEQLWWDAH</sequence>
<proteinExistence type="predicted"/>
<evidence type="ECO:0000256" key="1">
    <source>
        <dbReference type="SAM" id="MobiDB-lite"/>
    </source>
</evidence>
<reference evidence="2" key="1">
    <citation type="submission" date="2012-04" db="EMBL/GenBank/DDBJ databases">
        <title>The Genome Sequence of Loa loa.</title>
        <authorList>
            <consortium name="The Broad Institute Genome Sequencing Platform"/>
            <consortium name="Broad Institute Genome Sequencing Center for Infectious Disease"/>
            <person name="Nutman T.B."/>
            <person name="Fink D.L."/>
            <person name="Russ C."/>
            <person name="Young S."/>
            <person name="Zeng Q."/>
            <person name="Gargeya S."/>
            <person name="Alvarado L."/>
            <person name="Berlin A."/>
            <person name="Chapman S.B."/>
            <person name="Chen Z."/>
            <person name="Freedman E."/>
            <person name="Gellesch M."/>
            <person name="Goldberg J."/>
            <person name="Griggs A."/>
            <person name="Gujja S."/>
            <person name="Heilman E.R."/>
            <person name="Heiman D."/>
            <person name="Howarth C."/>
            <person name="Mehta T."/>
            <person name="Neiman D."/>
            <person name="Pearson M."/>
            <person name="Roberts A."/>
            <person name="Saif S."/>
            <person name="Shea T."/>
            <person name="Shenoy N."/>
            <person name="Sisk P."/>
            <person name="Stolte C."/>
            <person name="Sykes S."/>
            <person name="White J."/>
            <person name="Yandava C."/>
            <person name="Haas B."/>
            <person name="Henn M.R."/>
            <person name="Nusbaum C."/>
            <person name="Birren B."/>
        </authorList>
    </citation>
    <scope>NUCLEOTIDE SEQUENCE [LARGE SCALE GENOMIC DNA]</scope>
</reference>
<name>A0A1S0TNC6_LOALO</name>
<dbReference type="CTD" id="9949003"/>
<dbReference type="OrthoDB" id="5876175at2759"/>
<feature type="compositionally biased region" description="Polar residues" evidence="1">
    <location>
        <begin position="323"/>
        <end position="332"/>
    </location>
</feature>
<accession>A0A1S0TNC6</accession>
<evidence type="ECO:0000313" key="2">
    <source>
        <dbReference type="EMBL" id="EFO16957.1"/>
    </source>
</evidence>
<organism evidence="2">
    <name type="scientific">Loa loa</name>
    <name type="common">Eye worm</name>
    <name type="synonym">Filaria loa</name>
    <dbReference type="NCBI Taxonomy" id="7209"/>
    <lineage>
        <taxon>Eukaryota</taxon>
        <taxon>Metazoa</taxon>
        <taxon>Ecdysozoa</taxon>
        <taxon>Nematoda</taxon>
        <taxon>Chromadorea</taxon>
        <taxon>Rhabditida</taxon>
        <taxon>Spirurina</taxon>
        <taxon>Spiruromorpha</taxon>
        <taxon>Filarioidea</taxon>
        <taxon>Onchocercidae</taxon>
        <taxon>Loa</taxon>
    </lineage>
</organism>
<feature type="region of interest" description="Disordered" evidence="1">
    <location>
        <begin position="416"/>
        <end position="437"/>
    </location>
</feature>
<dbReference type="RefSeq" id="XP_003147111.1">
    <property type="nucleotide sequence ID" value="XM_003147063.2"/>
</dbReference>
<feature type="region of interest" description="Disordered" evidence="1">
    <location>
        <begin position="312"/>
        <end position="337"/>
    </location>
</feature>
<protein>
    <submittedName>
        <fullName evidence="2">Uncharacterized protein</fullName>
    </submittedName>
</protein>